<organism evidence="1 2">
    <name type="scientific">Rhipicephalus microplus</name>
    <name type="common">Cattle tick</name>
    <name type="synonym">Boophilus microplus</name>
    <dbReference type="NCBI Taxonomy" id="6941"/>
    <lineage>
        <taxon>Eukaryota</taxon>
        <taxon>Metazoa</taxon>
        <taxon>Ecdysozoa</taxon>
        <taxon>Arthropoda</taxon>
        <taxon>Chelicerata</taxon>
        <taxon>Arachnida</taxon>
        <taxon>Acari</taxon>
        <taxon>Parasitiformes</taxon>
        <taxon>Ixodida</taxon>
        <taxon>Ixodoidea</taxon>
        <taxon>Ixodidae</taxon>
        <taxon>Rhipicephalinae</taxon>
        <taxon>Rhipicephalus</taxon>
        <taxon>Boophilus</taxon>
    </lineage>
</organism>
<reference evidence="1" key="2">
    <citation type="submission" date="2021-09" db="EMBL/GenBank/DDBJ databases">
        <authorList>
            <person name="Jia N."/>
            <person name="Wang J."/>
            <person name="Shi W."/>
            <person name="Du L."/>
            <person name="Sun Y."/>
            <person name="Zhan W."/>
            <person name="Jiang J."/>
            <person name="Wang Q."/>
            <person name="Zhang B."/>
            <person name="Ji P."/>
            <person name="Sakyi L.B."/>
            <person name="Cui X."/>
            <person name="Yuan T."/>
            <person name="Jiang B."/>
            <person name="Yang W."/>
            <person name="Lam T.T.-Y."/>
            <person name="Chang Q."/>
            <person name="Ding S."/>
            <person name="Wang X."/>
            <person name="Zhu J."/>
            <person name="Ruan X."/>
            <person name="Zhao L."/>
            <person name="Wei J."/>
            <person name="Que T."/>
            <person name="Du C."/>
            <person name="Cheng J."/>
            <person name="Dai P."/>
            <person name="Han X."/>
            <person name="Huang E."/>
            <person name="Gao Y."/>
            <person name="Liu J."/>
            <person name="Shao H."/>
            <person name="Ye R."/>
            <person name="Li L."/>
            <person name="Wei W."/>
            <person name="Wang X."/>
            <person name="Wang C."/>
            <person name="Huo Q."/>
            <person name="Li W."/>
            <person name="Guo W."/>
            <person name="Chen H."/>
            <person name="Chen S."/>
            <person name="Zhou L."/>
            <person name="Zhou L."/>
            <person name="Ni X."/>
            <person name="Tian J."/>
            <person name="Zhou Y."/>
            <person name="Sheng Y."/>
            <person name="Liu T."/>
            <person name="Pan Y."/>
            <person name="Xia L."/>
            <person name="Li J."/>
            <person name="Zhao F."/>
            <person name="Cao W."/>
        </authorList>
    </citation>
    <scope>NUCLEOTIDE SEQUENCE</scope>
    <source>
        <strain evidence="1">Rmic-2018</strain>
        <tissue evidence="1">Larvae</tissue>
    </source>
</reference>
<dbReference type="AlphaFoldDB" id="A0A9J6DFF0"/>
<dbReference type="EMBL" id="JABSTU010000009">
    <property type="protein sequence ID" value="KAH8020688.1"/>
    <property type="molecule type" value="Genomic_DNA"/>
</dbReference>
<evidence type="ECO:0000313" key="1">
    <source>
        <dbReference type="EMBL" id="KAH8020688.1"/>
    </source>
</evidence>
<sequence>MGITGELPIFGASENSGRCEITGVPTASPLTCDDPWAQLALLLLPGALAVMVWAQDGGDDFDGSDDFGGSFGDGGFVGDAYDGTVMQSVYAPPETIVGPTVVLRRKRRSVEGPVTDSYVHRRVRRGGYGVVGPVHTYVRTDYDGNFKWGARHHVGKSYGGHAHHY</sequence>
<dbReference type="VEuPathDB" id="VectorBase:LOC119175069"/>
<proteinExistence type="predicted"/>
<protein>
    <submittedName>
        <fullName evidence="1">Uncharacterized protein</fullName>
    </submittedName>
</protein>
<comment type="caution">
    <text evidence="1">The sequence shown here is derived from an EMBL/GenBank/DDBJ whole genome shotgun (WGS) entry which is preliminary data.</text>
</comment>
<keyword evidence="2" id="KW-1185">Reference proteome</keyword>
<reference evidence="1" key="1">
    <citation type="journal article" date="2020" name="Cell">
        <title>Large-Scale Comparative Analyses of Tick Genomes Elucidate Their Genetic Diversity and Vector Capacities.</title>
        <authorList>
            <consortium name="Tick Genome and Microbiome Consortium (TIGMIC)"/>
            <person name="Jia N."/>
            <person name="Wang J."/>
            <person name="Shi W."/>
            <person name="Du L."/>
            <person name="Sun Y."/>
            <person name="Zhan W."/>
            <person name="Jiang J.F."/>
            <person name="Wang Q."/>
            <person name="Zhang B."/>
            <person name="Ji P."/>
            <person name="Bell-Sakyi L."/>
            <person name="Cui X.M."/>
            <person name="Yuan T.T."/>
            <person name="Jiang B.G."/>
            <person name="Yang W.F."/>
            <person name="Lam T.T."/>
            <person name="Chang Q.C."/>
            <person name="Ding S.J."/>
            <person name="Wang X.J."/>
            <person name="Zhu J.G."/>
            <person name="Ruan X.D."/>
            <person name="Zhao L."/>
            <person name="Wei J.T."/>
            <person name="Ye R.Z."/>
            <person name="Que T.C."/>
            <person name="Du C.H."/>
            <person name="Zhou Y.H."/>
            <person name="Cheng J.X."/>
            <person name="Dai P.F."/>
            <person name="Guo W.B."/>
            <person name="Han X.H."/>
            <person name="Huang E.J."/>
            <person name="Li L.F."/>
            <person name="Wei W."/>
            <person name="Gao Y.C."/>
            <person name="Liu J.Z."/>
            <person name="Shao H.Z."/>
            <person name="Wang X."/>
            <person name="Wang C.C."/>
            <person name="Yang T.C."/>
            <person name="Huo Q.B."/>
            <person name="Li W."/>
            <person name="Chen H.Y."/>
            <person name="Chen S.E."/>
            <person name="Zhou L.G."/>
            <person name="Ni X.B."/>
            <person name="Tian J.H."/>
            <person name="Sheng Y."/>
            <person name="Liu T."/>
            <person name="Pan Y.S."/>
            <person name="Xia L.Y."/>
            <person name="Li J."/>
            <person name="Zhao F."/>
            <person name="Cao W.C."/>
        </authorList>
    </citation>
    <scope>NUCLEOTIDE SEQUENCE</scope>
    <source>
        <strain evidence="1">Rmic-2018</strain>
    </source>
</reference>
<name>A0A9J6DFF0_RHIMP</name>
<dbReference type="Proteomes" id="UP000821866">
    <property type="component" value="Chromosome 7"/>
</dbReference>
<evidence type="ECO:0000313" key="2">
    <source>
        <dbReference type="Proteomes" id="UP000821866"/>
    </source>
</evidence>
<gene>
    <name evidence="1" type="ORF">HPB51_002637</name>
</gene>
<accession>A0A9J6DFF0</accession>